<comment type="caution">
    <text evidence="2">The sequence shown here is derived from an EMBL/GenBank/DDBJ whole genome shotgun (WGS) entry which is preliminary data.</text>
</comment>
<dbReference type="InterPro" id="IPR028881">
    <property type="entry name" value="PAN2_UCH_dom"/>
</dbReference>
<dbReference type="PANTHER" id="PTHR15728">
    <property type="entry name" value="DEADENYLATION COMPLEX CATALYTIC SUBUNIT PAN2"/>
    <property type="match status" value="1"/>
</dbReference>
<proteinExistence type="predicted"/>
<dbReference type="Pfam" id="PF13423">
    <property type="entry name" value="UCH_1"/>
    <property type="match status" value="1"/>
</dbReference>
<name>A0ABN7NYL9_TIMPD</name>
<accession>A0ABN7NYL9</accession>
<dbReference type="SUPFAM" id="SSF54001">
    <property type="entry name" value="Cysteine proteinases"/>
    <property type="match status" value="1"/>
</dbReference>
<evidence type="ECO:0000259" key="1">
    <source>
        <dbReference type="Pfam" id="PF13423"/>
    </source>
</evidence>
<keyword evidence="3" id="KW-1185">Reference proteome</keyword>
<evidence type="ECO:0000313" key="3">
    <source>
        <dbReference type="Proteomes" id="UP001153148"/>
    </source>
</evidence>
<gene>
    <name evidence="2" type="ORF">TPAB3V08_LOCUS7556</name>
</gene>
<dbReference type="InterPro" id="IPR038765">
    <property type="entry name" value="Papain-like_cys_pep_sf"/>
</dbReference>
<dbReference type="PANTHER" id="PTHR15728:SF0">
    <property type="entry name" value="PAN2-PAN3 DEADENYLATION COMPLEX CATALYTIC SUBUNIT PAN2"/>
    <property type="match status" value="1"/>
</dbReference>
<sequence length="213" mass="24624">IILFQSWNRFILHQLHYEILETRKRKALEQKQRHESPHHSKDYFVYKEQDFPSILGQIHSRLNPRLAQARGEKTQGKDEEEEGKYLWIASSTAEGNGWREGKTDTAGEVLDEETDISQLFGIKQIHVHKCLKCCREVSKESVQLLCNLVYPNTTSGKSEYNFDDILLKSLCPEQTTPAWCDFCDKYQPTLQSRKLKALPNILAINCGLDSLQV</sequence>
<evidence type="ECO:0000313" key="2">
    <source>
        <dbReference type="EMBL" id="CAG2060600.1"/>
    </source>
</evidence>
<dbReference type="Proteomes" id="UP001153148">
    <property type="component" value="Unassembled WGS sequence"/>
</dbReference>
<feature type="domain" description="PAN2 UCH" evidence="1">
    <location>
        <begin position="3"/>
        <end position="209"/>
    </location>
</feature>
<reference evidence="2" key="1">
    <citation type="submission" date="2021-03" db="EMBL/GenBank/DDBJ databases">
        <authorList>
            <person name="Tran Van P."/>
        </authorList>
    </citation>
    <scope>NUCLEOTIDE SEQUENCE</scope>
</reference>
<dbReference type="Gene3D" id="3.90.70.10">
    <property type="entry name" value="Cysteine proteinases"/>
    <property type="match status" value="1"/>
</dbReference>
<feature type="non-terminal residue" evidence="2">
    <location>
        <position position="1"/>
    </location>
</feature>
<dbReference type="InterPro" id="IPR050785">
    <property type="entry name" value="PAN2-PAN3_catalytic_subunit"/>
</dbReference>
<dbReference type="EMBL" id="CAJPIN010012870">
    <property type="protein sequence ID" value="CAG2060600.1"/>
    <property type="molecule type" value="Genomic_DNA"/>
</dbReference>
<organism evidence="2 3">
    <name type="scientific">Timema podura</name>
    <name type="common">Walking stick</name>
    <dbReference type="NCBI Taxonomy" id="61482"/>
    <lineage>
        <taxon>Eukaryota</taxon>
        <taxon>Metazoa</taxon>
        <taxon>Ecdysozoa</taxon>
        <taxon>Arthropoda</taxon>
        <taxon>Hexapoda</taxon>
        <taxon>Insecta</taxon>
        <taxon>Pterygota</taxon>
        <taxon>Neoptera</taxon>
        <taxon>Polyneoptera</taxon>
        <taxon>Phasmatodea</taxon>
        <taxon>Timematodea</taxon>
        <taxon>Timematoidea</taxon>
        <taxon>Timematidae</taxon>
        <taxon>Timema</taxon>
    </lineage>
</organism>
<protein>
    <recommendedName>
        <fullName evidence="1">PAN2 UCH domain-containing protein</fullName>
    </recommendedName>
</protein>